<gene>
    <name evidence="1" type="ORF">J1N35_028391</name>
</gene>
<proteinExistence type="predicted"/>
<evidence type="ECO:0000313" key="1">
    <source>
        <dbReference type="EMBL" id="KAH1063404.1"/>
    </source>
</evidence>
<sequence length="79" mass="9061">MGLLTGTPTAFYFVPPGTRTTRGNMVFHQCPQPTSREQEDQPLTVEARLSRIEARLRIMETQVSTILDILQSRYSQHQQ</sequence>
<dbReference type="EMBL" id="JAIQCV010000009">
    <property type="protein sequence ID" value="KAH1063404.1"/>
    <property type="molecule type" value="Genomic_DNA"/>
</dbReference>
<reference evidence="1 2" key="1">
    <citation type="journal article" date="2021" name="Plant Biotechnol. J.">
        <title>Multi-omics assisted identification of the key and species-specific regulatory components of drought-tolerant mechanisms in Gossypium stocksii.</title>
        <authorList>
            <person name="Yu D."/>
            <person name="Ke L."/>
            <person name="Zhang D."/>
            <person name="Wu Y."/>
            <person name="Sun Y."/>
            <person name="Mei J."/>
            <person name="Sun J."/>
            <person name="Sun Y."/>
        </authorList>
    </citation>
    <scope>NUCLEOTIDE SEQUENCE [LARGE SCALE GENOMIC DNA]</scope>
    <source>
        <strain evidence="2">cv. E1</strain>
        <tissue evidence="1">Leaf</tissue>
    </source>
</reference>
<accession>A0A9D3UWL1</accession>
<keyword evidence="2" id="KW-1185">Reference proteome</keyword>
<protein>
    <submittedName>
        <fullName evidence="1">Uncharacterized protein</fullName>
    </submittedName>
</protein>
<dbReference type="AlphaFoldDB" id="A0A9D3UWL1"/>
<comment type="caution">
    <text evidence="1">The sequence shown here is derived from an EMBL/GenBank/DDBJ whole genome shotgun (WGS) entry which is preliminary data.</text>
</comment>
<dbReference type="Proteomes" id="UP000828251">
    <property type="component" value="Unassembled WGS sequence"/>
</dbReference>
<evidence type="ECO:0000313" key="2">
    <source>
        <dbReference type="Proteomes" id="UP000828251"/>
    </source>
</evidence>
<organism evidence="1 2">
    <name type="scientific">Gossypium stocksii</name>
    <dbReference type="NCBI Taxonomy" id="47602"/>
    <lineage>
        <taxon>Eukaryota</taxon>
        <taxon>Viridiplantae</taxon>
        <taxon>Streptophyta</taxon>
        <taxon>Embryophyta</taxon>
        <taxon>Tracheophyta</taxon>
        <taxon>Spermatophyta</taxon>
        <taxon>Magnoliopsida</taxon>
        <taxon>eudicotyledons</taxon>
        <taxon>Gunneridae</taxon>
        <taxon>Pentapetalae</taxon>
        <taxon>rosids</taxon>
        <taxon>malvids</taxon>
        <taxon>Malvales</taxon>
        <taxon>Malvaceae</taxon>
        <taxon>Malvoideae</taxon>
        <taxon>Gossypium</taxon>
    </lineage>
</organism>
<name>A0A9D3UWL1_9ROSI</name>